<gene>
    <name evidence="1" type="ORF">B1756_06830</name>
</gene>
<dbReference type="OrthoDB" id="205223at2157"/>
<accession>A0A2Z2I055</accession>
<sequence>METEYAVTRDGTALVTLHGGSETTARSDAVDELERELEALTDDGAIEEWELGDDGVYEHPTAPFEPYTIAVDVSVTVAVEAPDEHEAGERGANAIDSALANAGANDVSYTEPPAVTTR</sequence>
<proteinExistence type="predicted"/>
<dbReference type="EMBL" id="CP019893">
    <property type="protein sequence ID" value="ARS89488.1"/>
    <property type="molecule type" value="Genomic_DNA"/>
</dbReference>
<dbReference type="GeneID" id="32893779"/>
<reference evidence="2" key="1">
    <citation type="submission" date="2017-02" db="EMBL/GenBank/DDBJ databases">
        <title>Natronthermophilus aegyptiacus gen. nov.,sp. nov., an aerobic, extremely halophilic alkalithermophilic archaeon isolated from the athalassohaline Wadi An Natrun, Egypt.</title>
        <authorList>
            <person name="Zhao B."/>
        </authorList>
    </citation>
    <scope>NUCLEOTIDE SEQUENCE [LARGE SCALE GENOMIC DNA]</scope>
    <source>
        <strain evidence="2">JW/NM-HA 15</strain>
    </source>
</reference>
<dbReference type="AlphaFoldDB" id="A0A2Z2I055"/>
<name>A0A2Z2I055_9EURY</name>
<organism evidence="1 2">
    <name type="scientific">Natrarchaeobaculum aegyptiacum</name>
    <dbReference type="NCBI Taxonomy" id="745377"/>
    <lineage>
        <taxon>Archaea</taxon>
        <taxon>Methanobacteriati</taxon>
        <taxon>Methanobacteriota</taxon>
        <taxon>Stenosarchaea group</taxon>
        <taxon>Halobacteria</taxon>
        <taxon>Halobacteriales</taxon>
        <taxon>Natrialbaceae</taxon>
        <taxon>Natrarchaeobaculum</taxon>
    </lineage>
</organism>
<keyword evidence="2" id="KW-1185">Reference proteome</keyword>
<dbReference type="Proteomes" id="UP000250088">
    <property type="component" value="Chromosome"/>
</dbReference>
<protein>
    <submittedName>
        <fullName evidence="1">Uncharacterized protein</fullName>
    </submittedName>
</protein>
<dbReference type="RefSeq" id="WP_086887864.1">
    <property type="nucleotide sequence ID" value="NZ_CP019893.1"/>
</dbReference>
<evidence type="ECO:0000313" key="2">
    <source>
        <dbReference type="Proteomes" id="UP000250088"/>
    </source>
</evidence>
<dbReference type="KEGG" id="naj:B1756_06830"/>
<evidence type="ECO:0000313" key="1">
    <source>
        <dbReference type="EMBL" id="ARS89488.1"/>
    </source>
</evidence>